<evidence type="ECO:0000256" key="3">
    <source>
        <dbReference type="ARBA" id="ARBA00022692"/>
    </source>
</evidence>
<dbReference type="RefSeq" id="WP_294173511.1">
    <property type="nucleotide sequence ID" value="NZ_CADCVZ010000036.1"/>
</dbReference>
<dbReference type="Gene3D" id="1.10.287.70">
    <property type="match status" value="1"/>
</dbReference>
<keyword evidence="5" id="KW-0406">Ion transport</keyword>
<evidence type="ECO:0000256" key="5">
    <source>
        <dbReference type="ARBA" id="ARBA00023065"/>
    </source>
</evidence>
<dbReference type="GO" id="GO:0008076">
    <property type="term" value="C:voltage-gated potassium channel complex"/>
    <property type="evidence" value="ECO:0007669"/>
    <property type="project" value="InterPro"/>
</dbReference>
<evidence type="ECO:0000256" key="6">
    <source>
        <dbReference type="ARBA" id="ARBA00023136"/>
    </source>
</evidence>
<keyword evidence="6 8" id="KW-0472">Membrane</keyword>
<dbReference type="PANTHER" id="PTHR11537">
    <property type="entry name" value="VOLTAGE-GATED POTASSIUM CHANNEL"/>
    <property type="match status" value="1"/>
</dbReference>
<feature type="transmembrane region" description="Helical" evidence="8">
    <location>
        <begin position="12"/>
        <end position="32"/>
    </location>
</feature>
<accession>A0A6J4T2X4</accession>
<evidence type="ECO:0000256" key="7">
    <source>
        <dbReference type="ARBA" id="ARBA00023303"/>
    </source>
</evidence>
<protein>
    <recommendedName>
        <fullName evidence="9">Potassium channel domain-containing protein</fullName>
    </recommendedName>
</protein>
<organism evidence="10">
    <name type="scientific">uncultured Sphingomonas sp</name>
    <dbReference type="NCBI Taxonomy" id="158754"/>
    <lineage>
        <taxon>Bacteria</taxon>
        <taxon>Pseudomonadati</taxon>
        <taxon>Pseudomonadota</taxon>
        <taxon>Alphaproteobacteria</taxon>
        <taxon>Sphingomonadales</taxon>
        <taxon>Sphingomonadaceae</taxon>
        <taxon>Sphingomonas</taxon>
        <taxon>environmental samples</taxon>
    </lineage>
</organism>
<sequence length="138" mass="15269">MKKLQAATDTLKELALIYFAILLAASVLFMVLEARTFAESFYWAATTATSTGYGDVTPKTVAGQLLAAVLMHISIFGIAPLIIVRLIDRLNENRDAFTHEEQVHILEGIARIEQRLQRLEDGSERGPEAPPAYARIDP</sequence>
<dbReference type="GO" id="GO:0001508">
    <property type="term" value="P:action potential"/>
    <property type="evidence" value="ECO:0007669"/>
    <property type="project" value="TreeGrafter"/>
</dbReference>
<feature type="transmembrane region" description="Helical" evidence="8">
    <location>
        <begin position="65"/>
        <end position="87"/>
    </location>
</feature>
<keyword evidence="7" id="KW-0407">Ion channel</keyword>
<dbReference type="EMBL" id="CADCVZ010000036">
    <property type="protein sequence ID" value="CAA9512714.1"/>
    <property type="molecule type" value="Genomic_DNA"/>
</dbReference>
<proteinExistence type="predicted"/>
<evidence type="ECO:0000313" key="10">
    <source>
        <dbReference type="EMBL" id="CAA9512714.1"/>
    </source>
</evidence>
<evidence type="ECO:0000256" key="4">
    <source>
        <dbReference type="ARBA" id="ARBA00022989"/>
    </source>
</evidence>
<evidence type="ECO:0000256" key="8">
    <source>
        <dbReference type="SAM" id="Phobius"/>
    </source>
</evidence>
<comment type="subcellular location">
    <subcellularLocation>
        <location evidence="1">Membrane</location>
        <topology evidence="1">Multi-pass membrane protein</topology>
    </subcellularLocation>
</comment>
<keyword evidence="3 8" id="KW-0812">Transmembrane</keyword>
<evidence type="ECO:0000256" key="1">
    <source>
        <dbReference type="ARBA" id="ARBA00004141"/>
    </source>
</evidence>
<evidence type="ECO:0000259" key="9">
    <source>
        <dbReference type="Pfam" id="PF07885"/>
    </source>
</evidence>
<dbReference type="AlphaFoldDB" id="A0A6J4T2X4"/>
<reference evidence="10" key="1">
    <citation type="submission" date="2020-02" db="EMBL/GenBank/DDBJ databases">
        <authorList>
            <person name="Meier V. D."/>
        </authorList>
    </citation>
    <scope>NUCLEOTIDE SEQUENCE</scope>
    <source>
        <strain evidence="10">AVDCRST_MAG09</strain>
    </source>
</reference>
<keyword evidence="4 8" id="KW-1133">Transmembrane helix</keyword>
<dbReference type="PANTHER" id="PTHR11537:SF254">
    <property type="entry name" value="POTASSIUM VOLTAGE-GATED CHANNEL PROTEIN SHAB"/>
    <property type="match status" value="1"/>
</dbReference>
<dbReference type="InterPro" id="IPR028325">
    <property type="entry name" value="VG_K_chnl"/>
</dbReference>
<dbReference type="GO" id="GO:0005249">
    <property type="term" value="F:voltage-gated potassium channel activity"/>
    <property type="evidence" value="ECO:0007669"/>
    <property type="project" value="InterPro"/>
</dbReference>
<gene>
    <name evidence="10" type="ORF">AVDCRST_MAG09-1711</name>
</gene>
<name>A0A6J4T2X4_9SPHN</name>
<evidence type="ECO:0000256" key="2">
    <source>
        <dbReference type="ARBA" id="ARBA00022448"/>
    </source>
</evidence>
<dbReference type="SUPFAM" id="SSF81324">
    <property type="entry name" value="Voltage-gated potassium channels"/>
    <property type="match status" value="1"/>
</dbReference>
<keyword evidence="2" id="KW-0813">Transport</keyword>
<dbReference type="Pfam" id="PF07885">
    <property type="entry name" value="Ion_trans_2"/>
    <property type="match status" value="1"/>
</dbReference>
<dbReference type="InterPro" id="IPR013099">
    <property type="entry name" value="K_chnl_dom"/>
</dbReference>
<feature type="domain" description="Potassium channel" evidence="9">
    <location>
        <begin position="19"/>
        <end position="78"/>
    </location>
</feature>